<proteinExistence type="predicted"/>
<evidence type="ECO:0000313" key="2">
    <source>
        <dbReference type="Proteomes" id="UP001165960"/>
    </source>
</evidence>
<dbReference type="EMBL" id="QTSX02006546">
    <property type="protein sequence ID" value="KAJ9053197.1"/>
    <property type="molecule type" value="Genomic_DNA"/>
</dbReference>
<gene>
    <name evidence="1" type="ORF">DSO57_1026594</name>
</gene>
<sequence length="116" mass="12550">MPSILHLFHDPPSGSDSDNPKDNDCGGHKYTVLAVPKNIPVPYKLRSGKTTTTQVVPGSTTDREMVACPYLAQASWAPVWVKSLTEADELAEAIFQNVQLFLWGSCPPVPKVCPGS</sequence>
<keyword evidence="2" id="KW-1185">Reference proteome</keyword>
<reference evidence="1" key="1">
    <citation type="submission" date="2022-04" db="EMBL/GenBank/DDBJ databases">
        <title>Genome of the entomopathogenic fungus Entomophthora muscae.</title>
        <authorList>
            <person name="Elya C."/>
            <person name="Lovett B.R."/>
            <person name="Lee E."/>
            <person name="Macias A.M."/>
            <person name="Hajek A.E."/>
            <person name="De Bivort B.L."/>
            <person name="Kasson M.T."/>
            <person name="De Fine Licht H.H."/>
            <person name="Stajich J.E."/>
        </authorList>
    </citation>
    <scope>NUCLEOTIDE SEQUENCE</scope>
    <source>
        <strain evidence="1">Berkeley</strain>
    </source>
</reference>
<accession>A0ACC2RSX2</accession>
<evidence type="ECO:0000313" key="1">
    <source>
        <dbReference type="EMBL" id="KAJ9053197.1"/>
    </source>
</evidence>
<dbReference type="Proteomes" id="UP001165960">
    <property type="component" value="Unassembled WGS sequence"/>
</dbReference>
<organism evidence="1 2">
    <name type="scientific">Entomophthora muscae</name>
    <dbReference type="NCBI Taxonomy" id="34485"/>
    <lineage>
        <taxon>Eukaryota</taxon>
        <taxon>Fungi</taxon>
        <taxon>Fungi incertae sedis</taxon>
        <taxon>Zoopagomycota</taxon>
        <taxon>Entomophthoromycotina</taxon>
        <taxon>Entomophthoromycetes</taxon>
        <taxon>Entomophthorales</taxon>
        <taxon>Entomophthoraceae</taxon>
        <taxon>Entomophthora</taxon>
    </lineage>
</organism>
<protein>
    <submittedName>
        <fullName evidence="1">Uncharacterized protein</fullName>
    </submittedName>
</protein>
<comment type="caution">
    <text evidence="1">The sequence shown here is derived from an EMBL/GenBank/DDBJ whole genome shotgun (WGS) entry which is preliminary data.</text>
</comment>
<name>A0ACC2RSX2_9FUNG</name>